<keyword evidence="1" id="KW-0472">Membrane</keyword>
<accession>A0ABQ3YKH2</accession>
<evidence type="ECO:0000313" key="2">
    <source>
        <dbReference type="EMBL" id="GID80498.1"/>
    </source>
</evidence>
<evidence type="ECO:0000313" key="3">
    <source>
        <dbReference type="Proteomes" id="UP000609879"/>
    </source>
</evidence>
<evidence type="ECO:0000256" key="1">
    <source>
        <dbReference type="SAM" id="Phobius"/>
    </source>
</evidence>
<name>A0ABQ3YKH2_9ACTN</name>
<keyword evidence="1" id="KW-0812">Transmembrane</keyword>
<keyword evidence="1" id="KW-1133">Transmembrane helix</keyword>
<proteinExistence type="predicted"/>
<sequence>MGTTSTKAVFSAVTSGIIAFLSSLLTALQGENTGFETVTDGQWVTAVLAAVVAVAGTGAVTYQVRNREKVMV</sequence>
<dbReference type="RefSeq" id="WP_203777717.1">
    <property type="nucleotide sequence ID" value="NZ_BAAABO010000029.1"/>
</dbReference>
<comment type="caution">
    <text evidence="2">The sequence shown here is derived from an EMBL/GenBank/DDBJ whole genome shotgun (WGS) entry which is preliminary data.</text>
</comment>
<evidence type="ECO:0008006" key="4">
    <source>
        <dbReference type="Google" id="ProtNLM"/>
    </source>
</evidence>
<gene>
    <name evidence="2" type="ORF">Ade02nite_91390</name>
</gene>
<protein>
    <recommendedName>
        <fullName evidence="4">Holin</fullName>
    </recommendedName>
</protein>
<dbReference type="Proteomes" id="UP000609879">
    <property type="component" value="Unassembled WGS sequence"/>
</dbReference>
<keyword evidence="3" id="KW-1185">Reference proteome</keyword>
<dbReference type="EMBL" id="BOMI01000194">
    <property type="protein sequence ID" value="GID80498.1"/>
    <property type="molecule type" value="Genomic_DNA"/>
</dbReference>
<organism evidence="2 3">
    <name type="scientific">Paractinoplanes deccanensis</name>
    <dbReference type="NCBI Taxonomy" id="113561"/>
    <lineage>
        <taxon>Bacteria</taxon>
        <taxon>Bacillati</taxon>
        <taxon>Actinomycetota</taxon>
        <taxon>Actinomycetes</taxon>
        <taxon>Micromonosporales</taxon>
        <taxon>Micromonosporaceae</taxon>
        <taxon>Paractinoplanes</taxon>
    </lineage>
</organism>
<feature type="transmembrane region" description="Helical" evidence="1">
    <location>
        <begin position="43"/>
        <end position="62"/>
    </location>
</feature>
<reference evidence="2 3" key="1">
    <citation type="submission" date="2021-01" db="EMBL/GenBank/DDBJ databases">
        <title>Whole genome shotgun sequence of Actinoplanes deccanensis NBRC 13994.</title>
        <authorList>
            <person name="Komaki H."/>
            <person name="Tamura T."/>
        </authorList>
    </citation>
    <scope>NUCLEOTIDE SEQUENCE [LARGE SCALE GENOMIC DNA]</scope>
    <source>
        <strain evidence="2 3">NBRC 13994</strain>
    </source>
</reference>